<name>A0A7D5D9W9_9PSED</name>
<dbReference type="AlphaFoldDB" id="A0A7D5D9W9"/>
<dbReference type="RefSeq" id="WP_176571834.1">
    <property type="nucleotide sequence ID" value="NZ_CP056030.1"/>
</dbReference>
<keyword evidence="2" id="KW-1185">Reference proteome</keyword>
<dbReference type="EMBL" id="CP056030">
    <property type="protein sequence ID" value="QKZ06432.1"/>
    <property type="molecule type" value="Genomic_DNA"/>
</dbReference>
<sequence>MASEAYKAQVRLLVQVLNAFRGCDVFALKGGTAINLFLQNLPRLSVDIDLNFLPGLEYAKALPMIDDELSAIAIRIQKIAGVMKVERPPNDGLKRTVFGKGARVKIEVNPVIRGIVYPATVLPVQGNVEHAFGYAEMLVASSDDVYGGKLVAALDRQHPRDLYDVRLMMDSGLVSDHLMKAFAVYLCSSNAPMSEILAPRFKDLTDTYKNQFIGMVEQPISLQRLEETRIEMVEMIQTKLGDAEKKFIMSVQRREPDWEVLGIDGLAGLPSVGFKVANLNRMRSEAYAAESQALESLLQTFS</sequence>
<gene>
    <name evidence="1" type="ORF">HWQ56_22690</name>
</gene>
<reference evidence="1 2" key="1">
    <citation type="submission" date="2020-06" db="EMBL/GenBank/DDBJ databases">
        <title>Pseudomonas eucalypticola sp. nov., an endophyte of Eucalyptus dunnii leaves with biocontrol ability of eucalyptus leaf blight.</title>
        <authorList>
            <person name="Liu Y."/>
            <person name="Song Z."/>
            <person name="Zeng H."/>
            <person name="Lu M."/>
            <person name="Wang X."/>
            <person name="Lian X."/>
            <person name="Zhang Q."/>
        </authorList>
    </citation>
    <scope>NUCLEOTIDE SEQUENCE [LARGE SCALE GENOMIC DNA]</scope>
    <source>
        <strain evidence="1 2">NP-1</strain>
    </source>
</reference>
<dbReference type="Proteomes" id="UP000509568">
    <property type="component" value="Chromosome"/>
</dbReference>
<evidence type="ECO:0000313" key="1">
    <source>
        <dbReference type="EMBL" id="QKZ06432.1"/>
    </source>
</evidence>
<evidence type="ECO:0000313" key="2">
    <source>
        <dbReference type="Proteomes" id="UP000509568"/>
    </source>
</evidence>
<dbReference type="InterPro" id="IPR014942">
    <property type="entry name" value="AbiEii"/>
</dbReference>
<protein>
    <submittedName>
        <fullName evidence="1">Nucleotidyl transferase AbiEii/AbiGii toxin family protein</fullName>
    </submittedName>
</protein>
<dbReference type="GO" id="GO:0016740">
    <property type="term" value="F:transferase activity"/>
    <property type="evidence" value="ECO:0007669"/>
    <property type="project" value="UniProtKB-KW"/>
</dbReference>
<dbReference type="Pfam" id="PF08843">
    <property type="entry name" value="AbiEii"/>
    <property type="match status" value="1"/>
</dbReference>
<dbReference type="KEGG" id="pez:HWQ56_22690"/>
<dbReference type="Gene3D" id="3.10.450.620">
    <property type="entry name" value="JHP933, nucleotidyltransferase-like core domain"/>
    <property type="match status" value="1"/>
</dbReference>
<organism evidence="1 2">
    <name type="scientific">Pseudomonas eucalypticola</name>
    <dbReference type="NCBI Taxonomy" id="2599595"/>
    <lineage>
        <taxon>Bacteria</taxon>
        <taxon>Pseudomonadati</taxon>
        <taxon>Pseudomonadota</taxon>
        <taxon>Gammaproteobacteria</taxon>
        <taxon>Pseudomonadales</taxon>
        <taxon>Pseudomonadaceae</taxon>
        <taxon>Pseudomonas</taxon>
    </lineage>
</organism>
<accession>A0A7D5D9W9</accession>
<proteinExistence type="predicted"/>
<keyword evidence="1" id="KW-0808">Transferase</keyword>